<protein>
    <submittedName>
        <fullName evidence="2">Uncharacterized protein</fullName>
    </submittedName>
</protein>
<organism evidence="2 3">
    <name type="scientific">Oceaniferula flava</name>
    <dbReference type="NCBI Taxonomy" id="2800421"/>
    <lineage>
        <taxon>Bacteria</taxon>
        <taxon>Pseudomonadati</taxon>
        <taxon>Verrucomicrobiota</taxon>
        <taxon>Verrucomicrobiia</taxon>
        <taxon>Verrucomicrobiales</taxon>
        <taxon>Verrucomicrobiaceae</taxon>
        <taxon>Oceaniferula</taxon>
    </lineage>
</organism>
<evidence type="ECO:0000313" key="3">
    <source>
        <dbReference type="Proteomes" id="UP000634206"/>
    </source>
</evidence>
<evidence type="ECO:0000256" key="1">
    <source>
        <dbReference type="SAM" id="Phobius"/>
    </source>
</evidence>
<keyword evidence="1" id="KW-1133">Transmembrane helix</keyword>
<sequence length="372" mass="41591">MNTSQIAETEWPLFGSAFYLWATEALQLEWEKDPSLSKQAPKVYAREAIDASLVLILDPGHATWVKDHWGESYMERENTFYRMLVISAIVSHHNLTGERKYFALLREQATSLAQEIDASDTGLTDDYPGQCYPADVVAAIGAIQRVDKLLGTDHSAMIHRSLRAFTGKMAEPYGLPPYAADAETGRRFDDSRGCGNSYFATFAPAIWPEQNPGWYQSYADHYWQQNWFAAGFREFPHEVGDEYYFDVDAGPVFGGFGTAATAFGAGAARTNGRFDHASTLSYEMIAASWPLPDGTLLFPRLFSNGDHAPMLGEAAILFQLSRQAVDPTQAVNERGPIPACVWLMLLGYAFLAWITCRPAWRLLRGRKKSTKR</sequence>
<comment type="caution">
    <text evidence="2">The sequence shown here is derived from an EMBL/GenBank/DDBJ whole genome shotgun (WGS) entry which is preliminary data.</text>
</comment>
<feature type="transmembrane region" description="Helical" evidence="1">
    <location>
        <begin position="341"/>
        <end position="363"/>
    </location>
</feature>
<proteinExistence type="predicted"/>
<gene>
    <name evidence="2" type="ORF">JIN83_03365</name>
</gene>
<dbReference type="EMBL" id="JAENIG010000002">
    <property type="protein sequence ID" value="MBK1853985.1"/>
    <property type="molecule type" value="Genomic_DNA"/>
</dbReference>
<keyword evidence="3" id="KW-1185">Reference proteome</keyword>
<reference evidence="2" key="1">
    <citation type="submission" date="2021-01" db="EMBL/GenBank/DDBJ databases">
        <title>Modified the classification status of verrucomicrobia.</title>
        <authorList>
            <person name="Feng X."/>
        </authorList>
    </citation>
    <scope>NUCLEOTIDE SEQUENCE</scope>
    <source>
        <strain evidence="2">5K15</strain>
    </source>
</reference>
<dbReference type="Proteomes" id="UP000634206">
    <property type="component" value="Unassembled WGS sequence"/>
</dbReference>
<name>A0AAE2S9Q8_9BACT</name>
<accession>A0AAE2S9Q8</accession>
<dbReference type="AlphaFoldDB" id="A0AAE2S9Q8"/>
<keyword evidence="1" id="KW-0812">Transmembrane</keyword>
<evidence type="ECO:0000313" key="2">
    <source>
        <dbReference type="EMBL" id="MBK1853985.1"/>
    </source>
</evidence>
<keyword evidence="1" id="KW-0472">Membrane</keyword>
<dbReference type="RefSeq" id="WP_309488593.1">
    <property type="nucleotide sequence ID" value="NZ_JAENIG010000002.1"/>
</dbReference>